<dbReference type="Proteomes" id="UP000281406">
    <property type="component" value="Unassembled WGS sequence"/>
</dbReference>
<dbReference type="AlphaFoldDB" id="A0A3N0YKS0"/>
<evidence type="ECO:0000313" key="2">
    <source>
        <dbReference type="EMBL" id="ROL46749.1"/>
    </source>
</evidence>
<sequence>MTGFLVPFLTVGEVVEENMTNMAPSLVVPETVPVMDIVPSSFVSAMETVPHSLCSSLLHLPHNNGGQAKASSRHGPKPELLHDMVVTPEPPAIKTATPEPPAVKAMPEPVMAAMS</sequence>
<protein>
    <submittedName>
        <fullName evidence="2">Uncharacterized protein</fullName>
    </submittedName>
</protein>
<reference evidence="2 3" key="1">
    <citation type="submission" date="2018-10" db="EMBL/GenBank/DDBJ databases">
        <title>Genome assembly for a Yunnan-Guizhou Plateau 3E fish, Anabarilius grahami (Regan), and its evolutionary and genetic applications.</title>
        <authorList>
            <person name="Jiang W."/>
        </authorList>
    </citation>
    <scope>NUCLEOTIDE SEQUENCE [LARGE SCALE GENOMIC DNA]</scope>
    <source>
        <strain evidence="2">AG-KIZ</strain>
        <tissue evidence="2">Muscle</tissue>
    </source>
</reference>
<gene>
    <name evidence="2" type="ORF">DPX16_12642</name>
</gene>
<organism evidence="2 3">
    <name type="scientific">Anabarilius grahami</name>
    <name type="common">Kanglang fish</name>
    <name type="synonym">Barilius grahami</name>
    <dbReference type="NCBI Taxonomy" id="495550"/>
    <lineage>
        <taxon>Eukaryota</taxon>
        <taxon>Metazoa</taxon>
        <taxon>Chordata</taxon>
        <taxon>Craniata</taxon>
        <taxon>Vertebrata</taxon>
        <taxon>Euteleostomi</taxon>
        <taxon>Actinopterygii</taxon>
        <taxon>Neopterygii</taxon>
        <taxon>Teleostei</taxon>
        <taxon>Ostariophysi</taxon>
        <taxon>Cypriniformes</taxon>
        <taxon>Xenocyprididae</taxon>
        <taxon>Xenocypridinae</taxon>
        <taxon>Xenocypridinae incertae sedis</taxon>
        <taxon>Anabarilius</taxon>
    </lineage>
</organism>
<dbReference type="EMBL" id="RJVU01037189">
    <property type="protein sequence ID" value="ROL46749.1"/>
    <property type="molecule type" value="Genomic_DNA"/>
</dbReference>
<accession>A0A3N0YKS0</accession>
<name>A0A3N0YKS0_ANAGA</name>
<evidence type="ECO:0000313" key="3">
    <source>
        <dbReference type="Proteomes" id="UP000281406"/>
    </source>
</evidence>
<comment type="caution">
    <text evidence="2">The sequence shown here is derived from an EMBL/GenBank/DDBJ whole genome shotgun (WGS) entry which is preliminary data.</text>
</comment>
<feature type="region of interest" description="Disordered" evidence="1">
    <location>
        <begin position="62"/>
        <end position="115"/>
    </location>
</feature>
<proteinExistence type="predicted"/>
<keyword evidence="3" id="KW-1185">Reference proteome</keyword>
<evidence type="ECO:0000256" key="1">
    <source>
        <dbReference type="SAM" id="MobiDB-lite"/>
    </source>
</evidence>